<accession>A0ABU8U0R9</accession>
<dbReference type="Proteomes" id="UP001382904">
    <property type="component" value="Unassembled WGS sequence"/>
</dbReference>
<reference evidence="2 3" key="1">
    <citation type="submission" date="2024-03" db="EMBL/GenBank/DDBJ databases">
        <title>Novel Streptomyces species of biotechnological and ecological value are a feature of Machair soil.</title>
        <authorList>
            <person name="Prole J.R."/>
            <person name="Goodfellow M."/>
            <person name="Allenby N."/>
            <person name="Ward A.C."/>
        </authorList>
    </citation>
    <scope>NUCLEOTIDE SEQUENCE [LARGE SCALE GENOMIC DNA]</scope>
    <source>
        <strain evidence="2 3">MS1.HAVA.3</strain>
    </source>
</reference>
<name>A0ABU8U0R9_9ACTN</name>
<proteinExistence type="predicted"/>
<dbReference type="EMBL" id="JBBKAM010000002">
    <property type="protein sequence ID" value="MEJ8641471.1"/>
    <property type="molecule type" value="Genomic_DNA"/>
</dbReference>
<evidence type="ECO:0000256" key="1">
    <source>
        <dbReference type="SAM" id="MobiDB-lite"/>
    </source>
</evidence>
<evidence type="ECO:0008006" key="4">
    <source>
        <dbReference type="Google" id="ProtNLM"/>
    </source>
</evidence>
<gene>
    <name evidence="2" type="ORF">WKI68_08185</name>
</gene>
<evidence type="ECO:0000313" key="2">
    <source>
        <dbReference type="EMBL" id="MEJ8641471.1"/>
    </source>
</evidence>
<comment type="caution">
    <text evidence="2">The sequence shown here is derived from an EMBL/GenBank/DDBJ whole genome shotgun (WGS) entry which is preliminary data.</text>
</comment>
<sequence>MEALWTLHYQVTTSMHPHGVLVKSVKRAAARLGVPPHELAERTVPRHGLEPDRTLTIGWIGRGALWWNASIDAVITLEDSGRVTVEWTDEDRVTRTTAPFRCPNGYKTPMRADSITLVQRTAKRIEETVAEERRRIGAQAAEARTLSWPDWVRYYRDHPVTGVVTRSLAWEYQLPGDPAHHPLDPAAEPTAFPSATRIRLRPATVSSRVSRGARRPGRRARSS</sequence>
<feature type="compositionally biased region" description="Basic residues" evidence="1">
    <location>
        <begin position="211"/>
        <end position="223"/>
    </location>
</feature>
<protein>
    <recommendedName>
        <fullName evidence="4">DUF4132 domain-containing protein</fullName>
    </recommendedName>
</protein>
<evidence type="ECO:0000313" key="3">
    <source>
        <dbReference type="Proteomes" id="UP001382904"/>
    </source>
</evidence>
<feature type="region of interest" description="Disordered" evidence="1">
    <location>
        <begin position="180"/>
        <end position="223"/>
    </location>
</feature>
<organism evidence="2 3">
    <name type="scientific">Streptomyces caledonius</name>
    <dbReference type="NCBI Taxonomy" id="3134107"/>
    <lineage>
        <taxon>Bacteria</taxon>
        <taxon>Bacillati</taxon>
        <taxon>Actinomycetota</taxon>
        <taxon>Actinomycetes</taxon>
        <taxon>Kitasatosporales</taxon>
        <taxon>Streptomycetaceae</taxon>
        <taxon>Streptomyces</taxon>
    </lineage>
</organism>
<keyword evidence="3" id="KW-1185">Reference proteome</keyword>